<dbReference type="PANTHER" id="PTHR33463">
    <property type="entry name" value="NB-ARC DOMAIN-CONTAINING PROTEIN-RELATED"/>
    <property type="match status" value="1"/>
</dbReference>
<evidence type="ECO:0000256" key="1">
    <source>
        <dbReference type="ARBA" id="ARBA00022821"/>
    </source>
</evidence>
<gene>
    <name evidence="2" type="ORF">Gohar_024664</name>
</gene>
<evidence type="ECO:0000313" key="3">
    <source>
        <dbReference type="Proteomes" id="UP000593560"/>
    </source>
</evidence>
<comment type="caution">
    <text evidence="2">The sequence shown here is derived from an EMBL/GenBank/DDBJ whole genome shotgun (WGS) entry which is preliminary data.</text>
</comment>
<dbReference type="AlphaFoldDB" id="A0A7J9HH53"/>
<sequence length="142" mass="17008">MLKRLKRKTKKSRKLSRMCSRYWLCKEMYEKTLAITQLIETLKFDRVGHHVALPRLEFFLTMYVVALKSSTFALNEIMEALEDDEINMIGVWGIRGVGKTTFFMQRVIKSKNHNFLMMLQWLLCPRLWMLAKFNIQLQTLWV</sequence>
<evidence type="ECO:0000313" key="2">
    <source>
        <dbReference type="EMBL" id="MBA0808968.1"/>
    </source>
</evidence>
<dbReference type="Gene3D" id="3.40.50.300">
    <property type="entry name" value="P-loop containing nucleotide triphosphate hydrolases"/>
    <property type="match status" value="1"/>
</dbReference>
<name>A0A7J9HH53_9ROSI</name>
<dbReference type="Proteomes" id="UP000593560">
    <property type="component" value="Unassembled WGS sequence"/>
</dbReference>
<keyword evidence="3" id="KW-1185">Reference proteome</keyword>
<accession>A0A7J9HH53</accession>
<evidence type="ECO:0008006" key="4">
    <source>
        <dbReference type="Google" id="ProtNLM"/>
    </source>
</evidence>
<reference evidence="2 3" key="1">
    <citation type="journal article" date="2019" name="Genome Biol. Evol.">
        <title>Insights into the evolution of the New World diploid cottons (Gossypium, subgenus Houzingenia) based on genome sequencing.</title>
        <authorList>
            <person name="Grover C.E."/>
            <person name="Arick M.A. 2nd"/>
            <person name="Thrash A."/>
            <person name="Conover J.L."/>
            <person name="Sanders W.S."/>
            <person name="Peterson D.G."/>
            <person name="Frelichowski J.E."/>
            <person name="Scheffler J.A."/>
            <person name="Scheffler B.E."/>
            <person name="Wendel J.F."/>
        </authorList>
    </citation>
    <scope>NUCLEOTIDE SEQUENCE [LARGE SCALE GENOMIC DNA]</scope>
    <source>
        <strain evidence="2">0</strain>
        <tissue evidence="2">Leaf</tissue>
    </source>
</reference>
<proteinExistence type="predicted"/>
<keyword evidence="1" id="KW-0611">Plant defense</keyword>
<dbReference type="EMBL" id="JABFAD010000009">
    <property type="protein sequence ID" value="MBA0808968.1"/>
    <property type="molecule type" value="Genomic_DNA"/>
</dbReference>
<dbReference type="InterPro" id="IPR027417">
    <property type="entry name" value="P-loop_NTPase"/>
</dbReference>
<dbReference type="OrthoDB" id="1434466at2759"/>
<dbReference type="InterPro" id="IPR050905">
    <property type="entry name" value="Plant_NBS-LRR"/>
</dbReference>
<protein>
    <recommendedName>
        <fullName evidence="4">NB-ARC domain-containing protein</fullName>
    </recommendedName>
</protein>
<organism evidence="2 3">
    <name type="scientific">Gossypium harknessii</name>
    <dbReference type="NCBI Taxonomy" id="34285"/>
    <lineage>
        <taxon>Eukaryota</taxon>
        <taxon>Viridiplantae</taxon>
        <taxon>Streptophyta</taxon>
        <taxon>Embryophyta</taxon>
        <taxon>Tracheophyta</taxon>
        <taxon>Spermatophyta</taxon>
        <taxon>Magnoliopsida</taxon>
        <taxon>eudicotyledons</taxon>
        <taxon>Gunneridae</taxon>
        <taxon>Pentapetalae</taxon>
        <taxon>rosids</taxon>
        <taxon>malvids</taxon>
        <taxon>Malvales</taxon>
        <taxon>Malvaceae</taxon>
        <taxon>Malvoideae</taxon>
        <taxon>Gossypium</taxon>
    </lineage>
</organism>
<dbReference type="PANTHER" id="PTHR33463:SF203">
    <property type="entry name" value="AAA+ ATPASE DOMAIN-CONTAINING PROTEIN"/>
    <property type="match status" value="1"/>
</dbReference>